<dbReference type="Proteomes" id="UP001283361">
    <property type="component" value="Unassembled WGS sequence"/>
</dbReference>
<evidence type="ECO:0000256" key="1">
    <source>
        <dbReference type="SAM" id="MobiDB-lite"/>
    </source>
</evidence>
<dbReference type="EMBL" id="JAWDGP010003984">
    <property type="protein sequence ID" value="KAK3769006.1"/>
    <property type="molecule type" value="Genomic_DNA"/>
</dbReference>
<sequence>MVSRDLSWKKEPRAIQRVVEQAEKDRAGGICLKSLPHSPRGPHPVTDTFTTSSKFSMETRNEYLVANPFWGCIVFFRPIRWREIHTLLGFQRSGSCRSRHTERLKCCPILSAADPPSARTKAVYSEQLSETVPCLAITCRAFTKAKPPRPFPFTGRQKPTGAMHTHKPALTSTTGKEEAPTESLQRRLRAPFCKNSKLFYSATRDKSKSNGSSTKYCSFNSLLPNSPIPMFRLVRGQVIKADRTRSRVQRLLRGDD</sequence>
<proteinExistence type="predicted"/>
<organism evidence="2 3">
    <name type="scientific">Elysia crispata</name>
    <name type="common">lettuce slug</name>
    <dbReference type="NCBI Taxonomy" id="231223"/>
    <lineage>
        <taxon>Eukaryota</taxon>
        <taxon>Metazoa</taxon>
        <taxon>Spiralia</taxon>
        <taxon>Lophotrochozoa</taxon>
        <taxon>Mollusca</taxon>
        <taxon>Gastropoda</taxon>
        <taxon>Heterobranchia</taxon>
        <taxon>Euthyneura</taxon>
        <taxon>Panpulmonata</taxon>
        <taxon>Sacoglossa</taxon>
        <taxon>Placobranchoidea</taxon>
        <taxon>Plakobranchidae</taxon>
        <taxon>Elysia</taxon>
    </lineage>
</organism>
<keyword evidence="3" id="KW-1185">Reference proteome</keyword>
<protein>
    <submittedName>
        <fullName evidence="2">Uncharacterized protein</fullName>
    </submittedName>
</protein>
<dbReference type="AlphaFoldDB" id="A0AAE1DFV0"/>
<accession>A0AAE1DFV0</accession>
<gene>
    <name evidence="2" type="ORF">RRG08_036750</name>
</gene>
<evidence type="ECO:0000313" key="2">
    <source>
        <dbReference type="EMBL" id="KAK3769006.1"/>
    </source>
</evidence>
<comment type="caution">
    <text evidence="2">The sequence shown here is derived from an EMBL/GenBank/DDBJ whole genome shotgun (WGS) entry which is preliminary data.</text>
</comment>
<reference evidence="2" key="1">
    <citation type="journal article" date="2023" name="G3 (Bethesda)">
        <title>A reference genome for the long-term kleptoplast-retaining sea slug Elysia crispata morphotype clarki.</title>
        <authorList>
            <person name="Eastman K.E."/>
            <person name="Pendleton A.L."/>
            <person name="Shaikh M.A."/>
            <person name="Suttiyut T."/>
            <person name="Ogas R."/>
            <person name="Tomko P."/>
            <person name="Gavelis G."/>
            <person name="Widhalm J.R."/>
            <person name="Wisecaver J.H."/>
        </authorList>
    </citation>
    <scope>NUCLEOTIDE SEQUENCE</scope>
    <source>
        <strain evidence="2">ECLA1</strain>
    </source>
</reference>
<evidence type="ECO:0000313" key="3">
    <source>
        <dbReference type="Proteomes" id="UP001283361"/>
    </source>
</evidence>
<feature type="region of interest" description="Disordered" evidence="1">
    <location>
        <begin position="150"/>
        <end position="185"/>
    </location>
</feature>
<name>A0AAE1DFV0_9GAST</name>